<proteinExistence type="inferred from homology"/>
<evidence type="ECO:0000313" key="11">
    <source>
        <dbReference type="Proteomes" id="UP001500635"/>
    </source>
</evidence>
<evidence type="ECO:0000256" key="5">
    <source>
        <dbReference type="ARBA" id="ARBA00022692"/>
    </source>
</evidence>
<dbReference type="InterPro" id="IPR036259">
    <property type="entry name" value="MFS_trans_sf"/>
</dbReference>
<evidence type="ECO:0000256" key="6">
    <source>
        <dbReference type="ARBA" id="ARBA00022989"/>
    </source>
</evidence>
<evidence type="ECO:0000313" key="10">
    <source>
        <dbReference type="EMBL" id="GAA4390030.1"/>
    </source>
</evidence>
<gene>
    <name evidence="10" type="ORF">GCM10023147_17490</name>
</gene>
<dbReference type="SUPFAM" id="SSF103473">
    <property type="entry name" value="MFS general substrate transporter"/>
    <property type="match status" value="1"/>
</dbReference>
<evidence type="ECO:0000256" key="3">
    <source>
        <dbReference type="ARBA" id="ARBA00022448"/>
    </source>
</evidence>
<evidence type="ECO:0000259" key="9">
    <source>
        <dbReference type="PROSITE" id="PS50850"/>
    </source>
</evidence>
<dbReference type="PANTHER" id="PTHR42718">
    <property type="entry name" value="MAJOR FACILITATOR SUPERFAMILY MULTIDRUG TRANSPORTER MFSC"/>
    <property type="match status" value="1"/>
</dbReference>
<keyword evidence="5 8" id="KW-0812">Transmembrane</keyword>
<dbReference type="CDD" id="cd17321">
    <property type="entry name" value="MFS_MMR_MDR_like"/>
    <property type="match status" value="1"/>
</dbReference>
<feature type="transmembrane region" description="Helical" evidence="8">
    <location>
        <begin position="409"/>
        <end position="428"/>
    </location>
</feature>
<keyword evidence="3" id="KW-0813">Transport</keyword>
<dbReference type="RefSeq" id="WP_344993870.1">
    <property type="nucleotide sequence ID" value="NZ_BAABFR010000021.1"/>
</dbReference>
<feature type="transmembrane region" description="Helical" evidence="8">
    <location>
        <begin position="150"/>
        <end position="169"/>
    </location>
</feature>
<feature type="transmembrane region" description="Helical" evidence="8">
    <location>
        <begin position="277"/>
        <end position="300"/>
    </location>
</feature>
<dbReference type="NCBIfam" id="TIGR00711">
    <property type="entry name" value="efflux_EmrB"/>
    <property type="match status" value="1"/>
</dbReference>
<dbReference type="InterPro" id="IPR020846">
    <property type="entry name" value="MFS_dom"/>
</dbReference>
<evidence type="ECO:0000256" key="8">
    <source>
        <dbReference type="SAM" id="Phobius"/>
    </source>
</evidence>
<evidence type="ECO:0000256" key="7">
    <source>
        <dbReference type="ARBA" id="ARBA00023136"/>
    </source>
</evidence>
<dbReference type="InterPro" id="IPR011701">
    <property type="entry name" value="MFS"/>
</dbReference>
<sequence length="430" mass="44184">MLGFFVVALDSQVVNVALPDIRSDLGGGLTGLQWIVTIYTLTFSALLLLAGTLSDRFGARRAYGAGMVLFVVASAACGLAPTLPVLIVARLIQGAGAALITPTSLALLREAYHDPTRRARAIALWAMGGSVAAAAGPVVGGALTQIDWRVIFFVNLPVGAVALLLLARVARSPRRPHAFDWGGQIAAVVALGSTTFAVIEGADRGYGDPLILGAIALALVAVLGFVQAQRRGSHPMVPPSLFAAPVVIVALVVAFVSMAAFYGVVFLQSLYFQEQRGASSLATGLLFLPMTALVAALNPLVARIAERYGRMVPIIGGQVVMAVGLVVLASLPPHAPVWLVAVFMVPVGVGGSFTVPPVTSLLLDAVPSAAAGTASGVLNTARQMGGSLGVAVFGAVLATAPVFQHGLRVDLLATAALLVITAVATVRWRV</sequence>
<comment type="similarity">
    <text evidence="2">Belongs to the major facilitator superfamily. EmrB family.</text>
</comment>
<dbReference type="Proteomes" id="UP001500635">
    <property type="component" value="Unassembled WGS sequence"/>
</dbReference>
<feature type="transmembrane region" description="Helical" evidence="8">
    <location>
        <begin position="32"/>
        <end position="50"/>
    </location>
</feature>
<feature type="transmembrane region" description="Helical" evidence="8">
    <location>
        <begin position="337"/>
        <end position="363"/>
    </location>
</feature>
<dbReference type="Gene3D" id="1.20.1250.20">
    <property type="entry name" value="MFS general substrate transporter like domains"/>
    <property type="match status" value="1"/>
</dbReference>
<feature type="transmembrane region" description="Helical" evidence="8">
    <location>
        <begin position="181"/>
        <end position="199"/>
    </location>
</feature>
<feature type="domain" description="Major facilitator superfamily (MFS) profile" evidence="9">
    <location>
        <begin position="1"/>
        <end position="430"/>
    </location>
</feature>
<dbReference type="InterPro" id="IPR004638">
    <property type="entry name" value="EmrB-like"/>
</dbReference>
<keyword evidence="7 8" id="KW-0472">Membrane</keyword>
<feature type="transmembrane region" description="Helical" evidence="8">
    <location>
        <begin position="211"/>
        <end position="228"/>
    </location>
</feature>
<feature type="transmembrane region" description="Helical" evidence="8">
    <location>
        <begin position="87"/>
        <end position="109"/>
    </location>
</feature>
<keyword evidence="6 8" id="KW-1133">Transmembrane helix</keyword>
<evidence type="ECO:0000256" key="4">
    <source>
        <dbReference type="ARBA" id="ARBA00022475"/>
    </source>
</evidence>
<keyword evidence="4" id="KW-1003">Cell membrane</keyword>
<comment type="caution">
    <text evidence="10">The sequence shown here is derived from an EMBL/GenBank/DDBJ whole genome shotgun (WGS) entry which is preliminary data.</text>
</comment>
<feature type="transmembrane region" description="Helical" evidence="8">
    <location>
        <begin position="384"/>
        <end position="403"/>
    </location>
</feature>
<dbReference type="PROSITE" id="PS50850">
    <property type="entry name" value="MFS"/>
    <property type="match status" value="1"/>
</dbReference>
<evidence type="ECO:0000256" key="2">
    <source>
        <dbReference type="ARBA" id="ARBA00008537"/>
    </source>
</evidence>
<evidence type="ECO:0000256" key="1">
    <source>
        <dbReference type="ARBA" id="ARBA00004651"/>
    </source>
</evidence>
<feature type="transmembrane region" description="Helical" evidence="8">
    <location>
        <begin position="240"/>
        <end position="265"/>
    </location>
</feature>
<dbReference type="PANTHER" id="PTHR42718:SF9">
    <property type="entry name" value="MAJOR FACILITATOR SUPERFAMILY MULTIDRUG TRANSPORTER MFSC"/>
    <property type="match status" value="1"/>
</dbReference>
<dbReference type="EMBL" id="BAABFR010000021">
    <property type="protein sequence ID" value="GAA4390030.1"/>
    <property type="molecule type" value="Genomic_DNA"/>
</dbReference>
<feature type="transmembrane region" description="Helical" evidence="8">
    <location>
        <begin position="62"/>
        <end position="81"/>
    </location>
</feature>
<organism evidence="10 11">
    <name type="scientific">Tsukamurella soli</name>
    <dbReference type="NCBI Taxonomy" id="644556"/>
    <lineage>
        <taxon>Bacteria</taxon>
        <taxon>Bacillati</taxon>
        <taxon>Actinomycetota</taxon>
        <taxon>Actinomycetes</taxon>
        <taxon>Mycobacteriales</taxon>
        <taxon>Tsukamurellaceae</taxon>
        <taxon>Tsukamurella</taxon>
    </lineage>
</organism>
<comment type="subcellular location">
    <subcellularLocation>
        <location evidence="1">Cell membrane</location>
        <topology evidence="1">Multi-pass membrane protein</topology>
    </subcellularLocation>
</comment>
<reference evidence="11" key="1">
    <citation type="journal article" date="2019" name="Int. J. Syst. Evol. Microbiol.">
        <title>The Global Catalogue of Microorganisms (GCM) 10K type strain sequencing project: providing services to taxonomists for standard genome sequencing and annotation.</title>
        <authorList>
            <consortium name="The Broad Institute Genomics Platform"/>
            <consortium name="The Broad Institute Genome Sequencing Center for Infectious Disease"/>
            <person name="Wu L."/>
            <person name="Ma J."/>
        </authorList>
    </citation>
    <scope>NUCLEOTIDE SEQUENCE [LARGE SCALE GENOMIC DNA]</scope>
    <source>
        <strain evidence="11">JCM 17688</strain>
    </source>
</reference>
<dbReference type="Pfam" id="PF07690">
    <property type="entry name" value="MFS_1"/>
    <property type="match status" value="1"/>
</dbReference>
<name>A0ABP8JFQ4_9ACTN</name>
<protein>
    <submittedName>
        <fullName evidence="10">MFS transporter</fullName>
    </submittedName>
</protein>
<feature type="transmembrane region" description="Helical" evidence="8">
    <location>
        <begin position="121"/>
        <end position="144"/>
    </location>
</feature>
<accession>A0ABP8JFQ4</accession>
<dbReference type="Gene3D" id="1.20.1720.10">
    <property type="entry name" value="Multidrug resistance protein D"/>
    <property type="match status" value="1"/>
</dbReference>
<feature type="transmembrane region" description="Helical" evidence="8">
    <location>
        <begin position="312"/>
        <end position="331"/>
    </location>
</feature>
<keyword evidence="11" id="KW-1185">Reference proteome</keyword>